<accession>A0AAV7UXJ2</accession>
<dbReference type="AlphaFoldDB" id="A0AAV7UXJ2"/>
<sequence length="220" mass="23659">MTRIGKDKGEAAGANKRLTSITGKAAGNNVSGSSRDAKTGDSNTPPLETRPIGKNQSTITAFLATGVQNSLPAHINPPLESKESVVEIPLPCAGIEAEDSNKEISEKISGLSGLRQSQRQQPDQNEELQNKEGAIKASRPALEKDDLTIPLGNGKQWDKVVGKDPQLMDWCKDCSDKFYSLTEESDLSSVDHSFSESEGSETSGADNKSPSNELTVRQYR</sequence>
<evidence type="ECO:0000313" key="3">
    <source>
        <dbReference type="Proteomes" id="UP001066276"/>
    </source>
</evidence>
<dbReference type="Proteomes" id="UP001066276">
    <property type="component" value="Chromosome 2_2"/>
</dbReference>
<feature type="region of interest" description="Disordered" evidence="1">
    <location>
        <begin position="185"/>
        <end position="220"/>
    </location>
</feature>
<feature type="region of interest" description="Disordered" evidence="1">
    <location>
        <begin position="107"/>
        <end position="159"/>
    </location>
</feature>
<reference evidence="2" key="1">
    <citation type="journal article" date="2022" name="bioRxiv">
        <title>Sequencing and chromosome-scale assembly of the giantPleurodeles waltlgenome.</title>
        <authorList>
            <person name="Brown T."/>
            <person name="Elewa A."/>
            <person name="Iarovenko S."/>
            <person name="Subramanian E."/>
            <person name="Araus A.J."/>
            <person name="Petzold A."/>
            <person name="Susuki M."/>
            <person name="Suzuki K.-i.T."/>
            <person name="Hayashi T."/>
            <person name="Toyoda A."/>
            <person name="Oliveira C."/>
            <person name="Osipova E."/>
            <person name="Leigh N.D."/>
            <person name="Simon A."/>
            <person name="Yun M.H."/>
        </authorList>
    </citation>
    <scope>NUCLEOTIDE SEQUENCE</scope>
    <source>
        <strain evidence="2">20211129_DDA</strain>
        <tissue evidence="2">Liver</tissue>
    </source>
</reference>
<proteinExistence type="predicted"/>
<feature type="compositionally biased region" description="Polar residues" evidence="1">
    <location>
        <begin position="205"/>
        <end position="220"/>
    </location>
</feature>
<name>A0AAV7UXJ2_PLEWA</name>
<feature type="compositionally biased region" description="Polar residues" evidence="1">
    <location>
        <begin position="114"/>
        <end position="123"/>
    </location>
</feature>
<feature type="compositionally biased region" description="Basic and acidic residues" evidence="1">
    <location>
        <begin position="1"/>
        <end position="10"/>
    </location>
</feature>
<feature type="compositionally biased region" description="Polar residues" evidence="1">
    <location>
        <begin position="17"/>
        <end position="46"/>
    </location>
</feature>
<protein>
    <submittedName>
        <fullName evidence="2">Uncharacterized protein</fullName>
    </submittedName>
</protein>
<feature type="region of interest" description="Disordered" evidence="1">
    <location>
        <begin position="1"/>
        <end position="57"/>
    </location>
</feature>
<keyword evidence="3" id="KW-1185">Reference proteome</keyword>
<evidence type="ECO:0000256" key="1">
    <source>
        <dbReference type="SAM" id="MobiDB-lite"/>
    </source>
</evidence>
<gene>
    <name evidence="2" type="ORF">NDU88_002019</name>
</gene>
<comment type="caution">
    <text evidence="2">The sequence shown here is derived from an EMBL/GenBank/DDBJ whole genome shotgun (WGS) entry which is preliminary data.</text>
</comment>
<evidence type="ECO:0000313" key="2">
    <source>
        <dbReference type="EMBL" id="KAJ1192713.1"/>
    </source>
</evidence>
<dbReference type="EMBL" id="JANPWB010000004">
    <property type="protein sequence ID" value="KAJ1192713.1"/>
    <property type="molecule type" value="Genomic_DNA"/>
</dbReference>
<organism evidence="2 3">
    <name type="scientific">Pleurodeles waltl</name>
    <name type="common">Iberian ribbed newt</name>
    <dbReference type="NCBI Taxonomy" id="8319"/>
    <lineage>
        <taxon>Eukaryota</taxon>
        <taxon>Metazoa</taxon>
        <taxon>Chordata</taxon>
        <taxon>Craniata</taxon>
        <taxon>Vertebrata</taxon>
        <taxon>Euteleostomi</taxon>
        <taxon>Amphibia</taxon>
        <taxon>Batrachia</taxon>
        <taxon>Caudata</taxon>
        <taxon>Salamandroidea</taxon>
        <taxon>Salamandridae</taxon>
        <taxon>Pleurodelinae</taxon>
        <taxon>Pleurodeles</taxon>
    </lineage>
</organism>